<evidence type="ECO:0000313" key="3">
    <source>
        <dbReference type="Proteomes" id="UP000029014"/>
    </source>
</evidence>
<evidence type="ECO:0000313" key="2">
    <source>
        <dbReference type="EMBL" id="KFI74169.1"/>
    </source>
</evidence>
<gene>
    <name evidence="2" type="ORF">BMIN_1208</name>
</gene>
<protein>
    <submittedName>
        <fullName evidence="2">ABC transporter, ATP-binding protein</fullName>
        <ecNumber evidence="2">3.6.3.25</ecNumber>
    </submittedName>
</protein>
<dbReference type="PANTHER" id="PTHR43119:SF1">
    <property type="entry name" value="ABC TRANSPORTER DOMAIN-CONTAINING PROTEIN"/>
    <property type="match status" value="1"/>
</dbReference>
<proteinExistence type="predicted"/>
<organism evidence="2 3">
    <name type="scientific">Bifidobacterium minimum</name>
    <dbReference type="NCBI Taxonomy" id="1693"/>
    <lineage>
        <taxon>Bacteria</taxon>
        <taxon>Bacillati</taxon>
        <taxon>Actinomycetota</taxon>
        <taxon>Actinomycetes</taxon>
        <taxon>Bifidobacteriales</taxon>
        <taxon>Bifidobacteriaceae</taxon>
        <taxon>Bifidobacterium</taxon>
    </lineage>
</organism>
<evidence type="ECO:0000259" key="1">
    <source>
        <dbReference type="PROSITE" id="PS50893"/>
    </source>
</evidence>
<reference evidence="2 3" key="1">
    <citation type="submission" date="2014-03" db="EMBL/GenBank/DDBJ databases">
        <title>Genomics of Bifidobacteria.</title>
        <authorList>
            <person name="Ventura M."/>
            <person name="Milani C."/>
            <person name="Lugli G.A."/>
        </authorList>
    </citation>
    <scope>NUCLEOTIDE SEQUENCE [LARGE SCALE GENOMIC DNA]</scope>
    <source>
        <strain evidence="2 3">LMG 11592</strain>
    </source>
</reference>
<dbReference type="eggNOG" id="COG1136">
    <property type="taxonomic scope" value="Bacteria"/>
</dbReference>
<accession>A0A087BT19</accession>
<feature type="domain" description="ABC transporter" evidence="1">
    <location>
        <begin position="7"/>
        <end position="233"/>
    </location>
</feature>
<keyword evidence="2" id="KW-0378">Hydrolase</keyword>
<dbReference type="GO" id="GO:0005524">
    <property type="term" value="F:ATP binding"/>
    <property type="evidence" value="ECO:0007669"/>
    <property type="project" value="UniProtKB-KW"/>
</dbReference>
<dbReference type="Gene3D" id="3.40.50.300">
    <property type="entry name" value="P-loop containing nucleotide triphosphate hydrolases"/>
    <property type="match status" value="1"/>
</dbReference>
<dbReference type="InterPro" id="IPR003439">
    <property type="entry name" value="ABC_transporter-like_ATP-bd"/>
</dbReference>
<dbReference type="PANTHER" id="PTHR43119">
    <property type="entry name" value="ABC TRANSPORT PROTEIN ATP-BINDING COMPONENT-RELATED"/>
    <property type="match status" value="1"/>
</dbReference>
<dbReference type="SUPFAM" id="SSF52540">
    <property type="entry name" value="P-loop containing nucleoside triphosphate hydrolases"/>
    <property type="match status" value="1"/>
</dbReference>
<comment type="caution">
    <text evidence="2">The sequence shown here is derived from an EMBL/GenBank/DDBJ whole genome shotgun (WGS) entry which is preliminary data.</text>
</comment>
<dbReference type="EC" id="3.6.3.25" evidence="2"/>
<keyword evidence="3" id="KW-1185">Reference proteome</keyword>
<dbReference type="PROSITE" id="PS50893">
    <property type="entry name" value="ABC_TRANSPORTER_2"/>
    <property type="match status" value="1"/>
</dbReference>
<keyword evidence="2" id="KW-0547">Nucleotide-binding</keyword>
<dbReference type="InterPro" id="IPR027417">
    <property type="entry name" value="P-loop_NTPase"/>
</dbReference>
<dbReference type="Proteomes" id="UP000029014">
    <property type="component" value="Unassembled WGS sequence"/>
</dbReference>
<dbReference type="STRING" id="1693.BMIN_1208"/>
<dbReference type="RefSeq" id="WP_022861907.1">
    <property type="nucleotide sequence ID" value="NZ_JGZD01000002.1"/>
</dbReference>
<dbReference type="PROSITE" id="PS00211">
    <property type="entry name" value="ABC_TRANSPORTER_1"/>
    <property type="match status" value="1"/>
</dbReference>
<keyword evidence="2" id="KW-0067">ATP-binding</keyword>
<dbReference type="Pfam" id="PF00005">
    <property type="entry name" value="ABC_tran"/>
    <property type="match status" value="1"/>
</dbReference>
<dbReference type="AlphaFoldDB" id="A0A087BT19"/>
<dbReference type="EMBL" id="JGZD01000002">
    <property type="protein sequence ID" value="KFI74169.1"/>
    <property type="molecule type" value="Genomic_DNA"/>
</dbReference>
<dbReference type="GO" id="GO:0016887">
    <property type="term" value="F:ATP hydrolysis activity"/>
    <property type="evidence" value="ECO:0007669"/>
    <property type="project" value="InterPro"/>
</dbReference>
<sequence>MSYFSAHALSCVFKQDSSQQNGKALFSNLSLHLERGEIVDLTGPSGSGKSHVLMALALLDPHASAKLTLEGRDSSSFTPESWRRNVVYLPQRPVLTSDTVLDAVLLPFGFSINRNAKGLRPQTAKPVAKQIRNGLDELGLDDVELVRNPAMLSVGQQARVCLLRSLMLQPKVLLSDEVDAGLDPDSSDKVGAMLQNAATHTGMAVLRVRHRNSDGRASRILSLAHGRLSRQEME</sequence>
<name>A0A087BT19_9BIFI</name>
<dbReference type="InterPro" id="IPR017871">
    <property type="entry name" value="ABC_transporter-like_CS"/>
</dbReference>